<protein>
    <submittedName>
        <fullName evidence="4">Uncharacterized protein</fullName>
    </submittedName>
</protein>
<evidence type="ECO:0000256" key="3">
    <source>
        <dbReference type="ARBA" id="ARBA00022946"/>
    </source>
</evidence>
<keyword evidence="2" id="KW-0805">Transcription regulation</keyword>
<dbReference type="Pfam" id="PF02536">
    <property type="entry name" value="mTERF"/>
    <property type="match status" value="1"/>
</dbReference>
<dbReference type="EMBL" id="JAMYWD010000004">
    <property type="protein sequence ID" value="KAJ4973982.1"/>
    <property type="molecule type" value="Genomic_DNA"/>
</dbReference>
<accession>A0A9Q0KNV9</accession>
<dbReference type="OrthoDB" id="912701at2759"/>
<evidence type="ECO:0000313" key="5">
    <source>
        <dbReference type="Proteomes" id="UP001141806"/>
    </source>
</evidence>
<comment type="caution">
    <text evidence="4">The sequence shown here is derived from an EMBL/GenBank/DDBJ whole genome shotgun (WGS) entry which is preliminary data.</text>
</comment>
<keyword evidence="5" id="KW-1185">Reference proteome</keyword>
<dbReference type="PANTHER" id="PTHR13068:SF173">
    <property type="entry name" value="EMB|CAB62602.1"/>
    <property type="match status" value="1"/>
</dbReference>
<gene>
    <name evidence="4" type="ORF">NE237_007156</name>
</gene>
<sequence length="248" mass="27355">MKLKLENLTKLLPICRSTAFPPIYHISFTPSPFCSSISPLSSSEPSLQVSESSAFMVDYLINSFGWSKEKAIYASKRLLHIKSAEKPDAVCSFLRGIGLFESQLSATIRRRPIILTAGIESSLLPKVKLFETLGASGKELADLVATSANCLSNSDDRRLVPCVDVLRDLLKDEKKIRHALKRCPWILSSDPDKILRRNVGFLLQKGLQGHSLSTLIYKSPNLLVMKLELLSSACQTVEHLGLGLTSSL</sequence>
<name>A0A9Q0KNV9_9MAGN</name>
<evidence type="ECO:0000313" key="4">
    <source>
        <dbReference type="EMBL" id="KAJ4973982.1"/>
    </source>
</evidence>
<evidence type="ECO:0000256" key="2">
    <source>
        <dbReference type="ARBA" id="ARBA00022472"/>
    </source>
</evidence>
<reference evidence="4" key="1">
    <citation type="journal article" date="2023" name="Plant J.">
        <title>The genome of the king protea, Protea cynaroides.</title>
        <authorList>
            <person name="Chang J."/>
            <person name="Duong T.A."/>
            <person name="Schoeman C."/>
            <person name="Ma X."/>
            <person name="Roodt D."/>
            <person name="Barker N."/>
            <person name="Li Z."/>
            <person name="Van de Peer Y."/>
            <person name="Mizrachi E."/>
        </authorList>
    </citation>
    <scope>NUCLEOTIDE SEQUENCE</scope>
    <source>
        <tissue evidence="4">Young leaves</tissue>
    </source>
</reference>
<dbReference type="PANTHER" id="PTHR13068">
    <property type="entry name" value="CGI-12 PROTEIN-RELATED"/>
    <property type="match status" value="1"/>
</dbReference>
<dbReference type="InterPro" id="IPR003690">
    <property type="entry name" value="MTERF"/>
</dbReference>
<dbReference type="GO" id="GO:0006353">
    <property type="term" value="P:DNA-templated transcription termination"/>
    <property type="evidence" value="ECO:0007669"/>
    <property type="project" value="UniProtKB-KW"/>
</dbReference>
<dbReference type="Gene3D" id="1.25.70.10">
    <property type="entry name" value="Transcription termination factor 3, mitochondrial"/>
    <property type="match status" value="1"/>
</dbReference>
<dbReference type="AlphaFoldDB" id="A0A9Q0KNV9"/>
<comment type="similarity">
    <text evidence="1">Belongs to the mTERF family.</text>
</comment>
<dbReference type="Proteomes" id="UP001141806">
    <property type="component" value="Unassembled WGS sequence"/>
</dbReference>
<dbReference type="SMART" id="SM00733">
    <property type="entry name" value="Mterf"/>
    <property type="match status" value="3"/>
</dbReference>
<dbReference type="GO" id="GO:0003676">
    <property type="term" value="F:nucleic acid binding"/>
    <property type="evidence" value="ECO:0007669"/>
    <property type="project" value="InterPro"/>
</dbReference>
<evidence type="ECO:0000256" key="1">
    <source>
        <dbReference type="ARBA" id="ARBA00007692"/>
    </source>
</evidence>
<organism evidence="4 5">
    <name type="scientific">Protea cynaroides</name>
    <dbReference type="NCBI Taxonomy" id="273540"/>
    <lineage>
        <taxon>Eukaryota</taxon>
        <taxon>Viridiplantae</taxon>
        <taxon>Streptophyta</taxon>
        <taxon>Embryophyta</taxon>
        <taxon>Tracheophyta</taxon>
        <taxon>Spermatophyta</taxon>
        <taxon>Magnoliopsida</taxon>
        <taxon>Proteales</taxon>
        <taxon>Proteaceae</taxon>
        <taxon>Protea</taxon>
    </lineage>
</organism>
<proteinExistence type="inferred from homology"/>
<keyword evidence="2" id="KW-0806">Transcription termination</keyword>
<keyword evidence="2" id="KW-0804">Transcription</keyword>
<dbReference type="InterPro" id="IPR038538">
    <property type="entry name" value="MTERF_sf"/>
</dbReference>
<keyword evidence="3" id="KW-0809">Transit peptide</keyword>